<reference evidence="10" key="2">
    <citation type="submission" date="2025-09" db="UniProtKB">
        <authorList>
            <consortium name="Ensembl"/>
        </authorList>
    </citation>
    <scope>IDENTIFICATION</scope>
</reference>
<organism evidence="10 11">
    <name type="scientific">Gadus morhua</name>
    <name type="common">Atlantic cod</name>
    <dbReference type="NCBI Taxonomy" id="8049"/>
    <lineage>
        <taxon>Eukaryota</taxon>
        <taxon>Metazoa</taxon>
        <taxon>Chordata</taxon>
        <taxon>Craniata</taxon>
        <taxon>Vertebrata</taxon>
        <taxon>Euteleostomi</taxon>
        <taxon>Actinopterygii</taxon>
        <taxon>Neopterygii</taxon>
        <taxon>Teleostei</taxon>
        <taxon>Neoteleostei</taxon>
        <taxon>Acanthomorphata</taxon>
        <taxon>Zeiogadaria</taxon>
        <taxon>Gadariae</taxon>
        <taxon>Gadiformes</taxon>
        <taxon>Gadoidei</taxon>
        <taxon>Gadidae</taxon>
        <taxon>Gadus</taxon>
    </lineage>
</organism>
<feature type="compositionally biased region" description="Basic and acidic residues" evidence="7">
    <location>
        <begin position="728"/>
        <end position="742"/>
    </location>
</feature>
<dbReference type="PANTHER" id="PTHR13817:SF103">
    <property type="entry name" value="ROUNDABOUT GUIDANCE RECEPTOR 3"/>
    <property type="match status" value="1"/>
</dbReference>
<dbReference type="GO" id="GO:0035022">
    <property type="term" value="P:positive regulation of Rac protein signal transduction"/>
    <property type="evidence" value="ECO:0007669"/>
    <property type="project" value="Ensembl"/>
</dbReference>
<evidence type="ECO:0000256" key="5">
    <source>
        <dbReference type="ARBA" id="ARBA00023180"/>
    </source>
</evidence>
<dbReference type="FunFam" id="2.60.40.10:FF:000065">
    <property type="entry name" value="roundabout homolog 1 isoform X3"/>
    <property type="match status" value="1"/>
</dbReference>
<dbReference type="SUPFAM" id="SSF48726">
    <property type="entry name" value="Immunoglobulin"/>
    <property type="match status" value="3"/>
</dbReference>
<dbReference type="PANTHER" id="PTHR13817">
    <property type="entry name" value="TITIN"/>
    <property type="match status" value="1"/>
</dbReference>
<feature type="domain" description="Ig-like" evidence="8">
    <location>
        <begin position="156"/>
        <end position="243"/>
    </location>
</feature>
<dbReference type="GeneTree" id="ENSGT00940000159193"/>
<evidence type="ECO:0000256" key="3">
    <source>
        <dbReference type="ARBA" id="ARBA00023136"/>
    </source>
</evidence>
<feature type="region of interest" description="Disordered" evidence="7">
    <location>
        <begin position="696"/>
        <end position="835"/>
    </location>
</feature>
<dbReference type="PROSITE" id="PS50835">
    <property type="entry name" value="IG_LIKE"/>
    <property type="match status" value="3"/>
</dbReference>
<dbReference type="PROSITE" id="PS50853">
    <property type="entry name" value="FN3"/>
    <property type="match status" value="2"/>
</dbReference>
<dbReference type="Proteomes" id="UP000694546">
    <property type="component" value="Chromosome 7"/>
</dbReference>
<dbReference type="InterPro" id="IPR050964">
    <property type="entry name" value="Striated_Muscle_Regulatory"/>
</dbReference>
<dbReference type="InterPro" id="IPR036116">
    <property type="entry name" value="FN3_sf"/>
</dbReference>
<feature type="domain" description="Fibronectin type-III" evidence="9">
    <location>
        <begin position="352"/>
        <end position="448"/>
    </location>
</feature>
<dbReference type="FunFam" id="2.60.40.10:FF:000026">
    <property type="entry name" value="roundabout homolog 2 isoform X1"/>
    <property type="match status" value="1"/>
</dbReference>
<dbReference type="InterPro" id="IPR013783">
    <property type="entry name" value="Ig-like_fold"/>
</dbReference>
<feature type="domain" description="Ig-like" evidence="8">
    <location>
        <begin position="54"/>
        <end position="148"/>
    </location>
</feature>
<dbReference type="SUPFAM" id="SSF49265">
    <property type="entry name" value="Fibronectin type III"/>
    <property type="match status" value="1"/>
</dbReference>
<keyword evidence="11" id="KW-1185">Reference proteome</keyword>
<dbReference type="InterPro" id="IPR003598">
    <property type="entry name" value="Ig_sub2"/>
</dbReference>
<dbReference type="GO" id="GO:0046847">
    <property type="term" value="P:filopodium assembly"/>
    <property type="evidence" value="ECO:0007669"/>
    <property type="project" value="Ensembl"/>
</dbReference>
<evidence type="ECO:0000256" key="7">
    <source>
        <dbReference type="SAM" id="MobiDB-lite"/>
    </source>
</evidence>
<feature type="domain" description="Ig-like" evidence="8">
    <location>
        <begin position="248"/>
        <end position="332"/>
    </location>
</feature>
<feature type="domain" description="Fibronectin type-III" evidence="9">
    <location>
        <begin position="453"/>
        <end position="549"/>
    </location>
</feature>
<dbReference type="Pfam" id="PF00041">
    <property type="entry name" value="fn3"/>
    <property type="match status" value="1"/>
</dbReference>
<keyword evidence="6" id="KW-0393">Immunoglobulin domain</keyword>
<dbReference type="SMART" id="SM00060">
    <property type="entry name" value="FN3"/>
    <property type="match status" value="2"/>
</dbReference>
<evidence type="ECO:0000256" key="2">
    <source>
        <dbReference type="ARBA" id="ARBA00022737"/>
    </source>
</evidence>
<evidence type="ECO:0000313" key="11">
    <source>
        <dbReference type="Proteomes" id="UP000694546"/>
    </source>
</evidence>
<evidence type="ECO:0000256" key="6">
    <source>
        <dbReference type="ARBA" id="ARBA00023319"/>
    </source>
</evidence>
<dbReference type="SMART" id="SM00408">
    <property type="entry name" value="IGc2"/>
    <property type="match status" value="3"/>
</dbReference>
<dbReference type="Pfam" id="PF07679">
    <property type="entry name" value="I-set"/>
    <property type="match status" value="1"/>
</dbReference>
<dbReference type="AlphaFoldDB" id="A0A8C5FVC3"/>
<dbReference type="SMART" id="SM00409">
    <property type="entry name" value="IG"/>
    <property type="match status" value="3"/>
</dbReference>
<keyword evidence="3" id="KW-0472">Membrane</keyword>
<protein>
    <submittedName>
        <fullName evidence="10">Roundabout, axon guidance receptor, homolog 4 (Drosophila)</fullName>
    </submittedName>
</protein>
<dbReference type="OMA" id="WTRSTEL"/>
<dbReference type="InterPro" id="IPR003961">
    <property type="entry name" value="FN3_dom"/>
</dbReference>
<dbReference type="CDD" id="cd00063">
    <property type="entry name" value="FN3"/>
    <property type="match status" value="1"/>
</dbReference>
<comment type="subcellular location">
    <subcellularLocation>
        <location evidence="1">Membrane</location>
    </subcellularLocation>
</comment>
<evidence type="ECO:0000259" key="8">
    <source>
        <dbReference type="PROSITE" id="PS50835"/>
    </source>
</evidence>
<name>A0A8C5FVC3_GADMO</name>
<sequence>MSQFNVNGVLRILRECSDGLSLDTCSSYNLHLFLLSFSAGWRVHAEEEVGGVVPRILHHPSDVVVMLGYPATLSCRAEGTPKPAIQWLRNGQPLETNRRDGQSQTMVLSEGSLFFLSVGGGRRGQTHEGVYTCVARNSVGMATSRNASLYIGVLRQEFVAQPEDVEVDEGEVAVLNCVPPEGHPEPSVTWRKNGLPINTSDPKYTERSGTLTISPSEKKHSGMYVCVASNALGTRESRAAHLSVLARPLLLQKPEDVTVRQGESATFYCQARGDPAPAVEWSREQGPLPNGRYLVSPDQSLQVHYVTLQDAGRYTCTAVNDRGMANASAHLTVQDTGKQKDLHKELSALRVELENITILAPGSKMAHVQWKLQSLPAQPHYLDGFEVLYRALQPAGSEWEARRVTLPSFLTQVGPLERGYQYEFKVRPYGGDLYGRESNTRHLRVPEIAPGEPPLAVSIAVHPELNHTVHLTWEPPPVQAHNGVIQGYQVWCVEQQEKQYQNWTVDRGHHRLEISALTPDRRYSVTVAAVNGAGVGTRSKALGFYMDSEKRIAPGSVDRSGDTSSELVAVLKNPLLIGSACALLWWHLDDGSPLLYRRYSSSGFLGSGRKRSKGLRRLASEDLIIKHRMATPDSPWMSGAWRPMHCNPEVYKSLWAGGQEKAFNRGSSLPVMSRRTWATWTRRCASCPYSSAASTHLLRGPGGRPDLQDLQQPQTRRPRMHHCPPEQQQRHDGGGDGVRGVDEYPSALRPCDRLPRATPPALPWKQAVPPRPRMGVLREPWERSQSKQELHAVKSVPLLNTTHQSQRPGQLSPDDQVPWNMNRNPPEHPPVFIPK</sequence>
<dbReference type="InterPro" id="IPR013098">
    <property type="entry name" value="Ig_I-set"/>
</dbReference>
<keyword evidence="4" id="KW-1015">Disulfide bond</keyword>
<evidence type="ECO:0000313" key="10">
    <source>
        <dbReference type="Ensembl" id="ENSGMOP00000064221.1"/>
    </source>
</evidence>
<dbReference type="GO" id="GO:0030334">
    <property type="term" value="P:regulation of cell migration"/>
    <property type="evidence" value="ECO:0007669"/>
    <property type="project" value="Ensembl"/>
</dbReference>
<dbReference type="GO" id="GO:0043542">
    <property type="term" value="P:endothelial cell migration"/>
    <property type="evidence" value="ECO:0007669"/>
    <property type="project" value="Ensembl"/>
</dbReference>
<dbReference type="FunFam" id="2.60.40.10:FF:000004">
    <property type="entry name" value="DCC isoform 1"/>
    <property type="match status" value="1"/>
</dbReference>
<dbReference type="GO" id="GO:0001954">
    <property type="term" value="P:positive regulation of cell-matrix adhesion"/>
    <property type="evidence" value="ECO:0007669"/>
    <property type="project" value="Ensembl"/>
</dbReference>
<dbReference type="GO" id="GO:0030032">
    <property type="term" value="P:lamellipodium assembly"/>
    <property type="evidence" value="ECO:0007669"/>
    <property type="project" value="Ensembl"/>
</dbReference>
<dbReference type="Ensembl" id="ENSGMOT00000031813.1">
    <property type="protein sequence ID" value="ENSGMOP00000064221.1"/>
    <property type="gene ID" value="ENSGMOG00000001468.2"/>
</dbReference>
<dbReference type="InterPro" id="IPR036179">
    <property type="entry name" value="Ig-like_dom_sf"/>
</dbReference>
<feature type="compositionally biased region" description="Polar residues" evidence="7">
    <location>
        <begin position="798"/>
        <end position="809"/>
    </location>
</feature>
<proteinExistence type="predicted"/>
<dbReference type="GO" id="GO:0005886">
    <property type="term" value="C:plasma membrane"/>
    <property type="evidence" value="ECO:0007669"/>
    <property type="project" value="Ensembl"/>
</dbReference>
<reference evidence="10" key="1">
    <citation type="submission" date="2025-08" db="UniProtKB">
        <authorList>
            <consortium name="Ensembl"/>
        </authorList>
    </citation>
    <scope>IDENTIFICATION</scope>
</reference>
<evidence type="ECO:0000256" key="4">
    <source>
        <dbReference type="ARBA" id="ARBA00023157"/>
    </source>
</evidence>
<evidence type="ECO:0000259" key="9">
    <source>
        <dbReference type="PROSITE" id="PS50853"/>
    </source>
</evidence>
<dbReference type="InterPro" id="IPR003599">
    <property type="entry name" value="Ig_sub"/>
</dbReference>
<dbReference type="Pfam" id="PF13927">
    <property type="entry name" value="Ig_3"/>
    <property type="match status" value="2"/>
</dbReference>
<feature type="compositionally biased region" description="Basic and acidic residues" evidence="7">
    <location>
        <begin position="779"/>
        <end position="792"/>
    </location>
</feature>
<dbReference type="Gene3D" id="2.60.40.10">
    <property type="entry name" value="Immunoglobulins"/>
    <property type="match status" value="5"/>
</dbReference>
<accession>A0A8C5FVC3</accession>
<evidence type="ECO:0000256" key="1">
    <source>
        <dbReference type="ARBA" id="ARBA00004370"/>
    </source>
</evidence>
<dbReference type="FunFam" id="2.60.40.10:FF:000840">
    <property type="entry name" value="Roundabout guidance receptor 4"/>
    <property type="match status" value="1"/>
</dbReference>
<dbReference type="GO" id="GO:0001525">
    <property type="term" value="P:angiogenesis"/>
    <property type="evidence" value="ECO:0007669"/>
    <property type="project" value="Ensembl"/>
</dbReference>
<dbReference type="InterPro" id="IPR007110">
    <property type="entry name" value="Ig-like_dom"/>
</dbReference>
<keyword evidence="2" id="KW-0677">Repeat</keyword>
<keyword evidence="5" id="KW-0325">Glycoprotein</keyword>